<keyword evidence="8" id="KW-0539">Nucleus</keyword>
<dbReference type="GO" id="GO:0005829">
    <property type="term" value="C:cytosol"/>
    <property type="evidence" value="ECO:0007669"/>
    <property type="project" value="TreeGrafter"/>
</dbReference>
<protein>
    <recommendedName>
        <fullName evidence="12">Probable ATP-dependent RNA helicase DDX49</fullName>
        <ecNumber evidence="2">3.6.4.13</ecNumber>
    </recommendedName>
    <alternativeName>
        <fullName evidence="13">DEAD box protein 49</fullName>
    </alternativeName>
</protein>
<dbReference type="Gene3D" id="3.40.50.300">
    <property type="entry name" value="P-loop containing nucleotide triphosphate hydrolases"/>
    <property type="match status" value="2"/>
</dbReference>
<evidence type="ECO:0000256" key="14">
    <source>
        <dbReference type="PROSITE-ProRule" id="PRU00552"/>
    </source>
</evidence>
<organism evidence="20 21">
    <name type="scientific">Dromaius novaehollandiae</name>
    <name type="common">Emu</name>
    <dbReference type="NCBI Taxonomy" id="8790"/>
    <lineage>
        <taxon>Eukaryota</taxon>
        <taxon>Metazoa</taxon>
        <taxon>Chordata</taxon>
        <taxon>Craniata</taxon>
        <taxon>Vertebrata</taxon>
        <taxon>Euteleostomi</taxon>
        <taxon>Archelosauria</taxon>
        <taxon>Archosauria</taxon>
        <taxon>Dinosauria</taxon>
        <taxon>Saurischia</taxon>
        <taxon>Theropoda</taxon>
        <taxon>Coelurosauria</taxon>
        <taxon>Aves</taxon>
        <taxon>Palaeognathae</taxon>
        <taxon>Casuariiformes</taxon>
        <taxon>Dromaiidae</taxon>
        <taxon>Dromaius</taxon>
    </lineage>
</organism>
<feature type="domain" description="DEAD-box RNA helicase Q" evidence="19">
    <location>
        <begin position="2"/>
        <end position="30"/>
    </location>
</feature>
<reference evidence="20" key="1">
    <citation type="submission" date="2025-08" db="UniProtKB">
        <authorList>
            <consortium name="Ensembl"/>
        </authorList>
    </citation>
    <scope>IDENTIFICATION</scope>
</reference>
<evidence type="ECO:0000256" key="5">
    <source>
        <dbReference type="ARBA" id="ARBA00022806"/>
    </source>
</evidence>
<dbReference type="InterPro" id="IPR014014">
    <property type="entry name" value="RNA_helicase_DEAD_Q_motif"/>
</dbReference>
<evidence type="ECO:0000256" key="16">
    <source>
        <dbReference type="SAM" id="Coils"/>
    </source>
</evidence>
<dbReference type="InterPro" id="IPR011545">
    <property type="entry name" value="DEAD/DEAH_box_helicase_dom"/>
</dbReference>
<dbReference type="AlphaFoldDB" id="A0A8C4PA36"/>
<feature type="domain" description="Helicase C-terminal" evidence="18">
    <location>
        <begin position="235"/>
        <end position="383"/>
    </location>
</feature>
<keyword evidence="16" id="KW-0175">Coiled coil</keyword>
<evidence type="ECO:0000259" key="19">
    <source>
        <dbReference type="PROSITE" id="PS51195"/>
    </source>
</evidence>
<comment type="similarity">
    <text evidence="9">Belongs to the DEAD box helicase family. DDX49/DBP8 subfamily.</text>
</comment>
<evidence type="ECO:0000259" key="18">
    <source>
        <dbReference type="PROSITE" id="PS51194"/>
    </source>
</evidence>
<comment type="subcellular location">
    <subcellularLocation>
        <location evidence="1">Nucleus</location>
        <location evidence="1">Nucleolus</location>
    </subcellularLocation>
</comment>
<dbReference type="PROSITE" id="PS51192">
    <property type="entry name" value="HELICASE_ATP_BIND_1"/>
    <property type="match status" value="1"/>
</dbReference>
<dbReference type="PROSITE" id="PS51194">
    <property type="entry name" value="HELICASE_CTER"/>
    <property type="match status" value="1"/>
</dbReference>
<name>A0A8C4PA36_DRONO</name>
<evidence type="ECO:0000256" key="9">
    <source>
        <dbReference type="ARBA" id="ARBA00038380"/>
    </source>
</evidence>
<dbReference type="Pfam" id="PF00271">
    <property type="entry name" value="Helicase_C"/>
    <property type="match status" value="1"/>
</dbReference>
<dbReference type="Proteomes" id="UP000694423">
    <property type="component" value="Unplaced"/>
</dbReference>
<evidence type="ECO:0000313" key="21">
    <source>
        <dbReference type="Proteomes" id="UP000694423"/>
    </source>
</evidence>
<keyword evidence="6 15" id="KW-0067">ATP-binding</keyword>
<evidence type="ECO:0000256" key="15">
    <source>
        <dbReference type="RuleBase" id="RU000492"/>
    </source>
</evidence>
<evidence type="ECO:0000256" key="2">
    <source>
        <dbReference type="ARBA" id="ARBA00012552"/>
    </source>
</evidence>
<feature type="short sequence motif" description="Q motif" evidence="14">
    <location>
        <begin position="2"/>
        <end position="30"/>
    </location>
</feature>
<dbReference type="PROSITE" id="PS51195">
    <property type="entry name" value="Q_MOTIF"/>
    <property type="match status" value="1"/>
</dbReference>
<dbReference type="FunFam" id="3.40.50.300:FF:000993">
    <property type="entry name" value="probable ATP-dependent RNA helicase DDX49"/>
    <property type="match status" value="1"/>
</dbReference>
<evidence type="ECO:0000256" key="1">
    <source>
        <dbReference type="ARBA" id="ARBA00004604"/>
    </source>
</evidence>
<dbReference type="PROSITE" id="PS00039">
    <property type="entry name" value="DEAD_ATP_HELICASE"/>
    <property type="match status" value="1"/>
</dbReference>
<comment type="function">
    <text evidence="11">ATP-dependent RNA helicase that plays a role in various aspects of RNA metabolism including the regulation of mRNA export and the levels of pre-ribosomal RNA. Regulates the stability and synthesis of pre-ribosomal RNA and thereby regulates cell proliferation. Also possesses antiviral activity by recognizing gammaherpesvirus transcripts in the context of lytic reactivation.</text>
</comment>
<keyword evidence="3 15" id="KW-0547">Nucleotide-binding</keyword>
<dbReference type="GO" id="GO:0003724">
    <property type="term" value="F:RNA helicase activity"/>
    <property type="evidence" value="ECO:0007669"/>
    <property type="project" value="UniProtKB-EC"/>
</dbReference>
<dbReference type="SMART" id="SM00490">
    <property type="entry name" value="HELICc"/>
    <property type="match status" value="1"/>
</dbReference>
<dbReference type="Pfam" id="PF00270">
    <property type="entry name" value="DEAD"/>
    <property type="match status" value="1"/>
</dbReference>
<dbReference type="InterPro" id="IPR027417">
    <property type="entry name" value="P-loop_NTPase"/>
</dbReference>
<dbReference type="PANTHER" id="PTHR47959:SF25">
    <property type="entry name" value="RNA HELICASE"/>
    <property type="match status" value="1"/>
</dbReference>
<sequence length="487" mass="55514">MAAFRELGLVPWLVEQARQVGLSRPTPVQAACIPPVLQGRDCLGCAKTGSGKTAAFVLPVLQALSEDPYGIFCLVLTPTRELAYQIAEQFRVLGKPLGLKDCVVVGGLDMVAQALELSRKPHVVIATPGRLADHLRSSNTFSLKKLKFLVLDEADRLLEQECTDFTEDLEVILEAVPARRQTLLFSATLTDTLNELKSLATNQPFFWEASDSEVRTVDELDQRYLLVPETVKDAYLVHLIQTFQDEHEDWSIIVFTKTCKDCQVLNMMLRKFNFPSVALHSMMKQRQRFAALAKFKSSIFRILIATDVAARGLDIPAVQVVINHNTPGLPKIYIHRVGRTARAGRHGIAITMVTQYDIHLVHAIEDEIKLKLQEFSVEERFVLDILTQVYITRRECEIKLEGMDFDEKKEINKRKQMILEGKDPDLEAKRKAELAKIKKKNKQFREKIQQTLEEKKQLQLKKKLQKRIERQNRLHAKEEKQHSLASS</sequence>
<dbReference type="FunFam" id="3.40.50.300:FF:000892">
    <property type="entry name" value="probable ATP-dependent RNA helicase DDX49"/>
    <property type="match status" value="1"/>
</dbReference>
<comment type="catalytic activity">
    <reaction evidence="10">
        <text>ATP + H2O = ADP + phosphate + H(+)</text>
        <dbReference type="Rhea" id="RHEA:13065"/>
        <dbReference type="ChEBI" id="CHEBI:15377"/>
        <dbReference type="ChEBI" id="CHEBI:15378"/>
        <dbReference type="ChEBI" id="CHEBI:30616"/>
        <dbReference type="ChEBI" id="CHEBI:43474"/>
        <dbReference type="ChEBI" id="CHEBI:456216"/>
        <dbReference type="EC" id="3.6.4.13"/>
    </reaction>
</comment>
<accession>A0A8C4PA36</accession>
<dbReference type="PANTHER" id="PTHR47959">
    <property type="entry name" value="ATP-DEPENDENT RNA HELICASE RHLE-RELATED"/>
    <property type="match status" value="1"/>
</dbReference>
<dbReference type="EC" id="3.6.4.13" evidence="2"/>
<dbReference type="SMART" id="SM00487">
    <property type="entry name" value="DEXDc"/>
    <property type="match status" value="1"/>
</dbReference>
<evidence type="ECO:0000256" key="12">
    <source>
        <dbReference type="ARBA" id="ARBA00072889"/>
    </source>
</evidence>
<dbReference type="CDD" id="cd17955">
    <property type="entry name" value="DEADc_DDX49"/>
    <property type="match status" value="1"/>
</dbReference>
<evidence type="ECO:0000256" key="4">
    <source>
        <dbReference type="ARBA" id="ARBA00022801"/>
    </source>
</evidence>
<dbReference type="CDD" id="cd18787">
    <property type="entry name" value="SF2_C_DEAD"/>
    <property type="match status" value="1"/>
</dbReference>
<dbReference type="GO" id="GO:0005654">
    <property type="term" value="C:nucleoplasm"/>
    <property type="evidence" value="ECO:0007669"/>
    <property type="project" value="UniProtKB-ARBA"/>
</dbReference>
<keyword evidence="21" id="KW-1185">Reference proteome</keyword>
<dbReference type="InterPro" id="IPR014001">
    <property type="entry name" value="Helicase_ATP-bd"/>
</dbReference>
<evidence type="ECO:0000256" key="7">
    <source>
        <dbReference type="ARBA" id="ARBA00022884"/>
    </source>
</evidence>
<feature type="domain" description="Helicase ATP-binding" evidence="17">
    <location>
        <begin position="33"/>
        <end position="207"/>
    </location>
</feature>
<evidence type="ECO:0000256" key="6">
    <source>
        <dbReference type="ARBA" id="ARBA00022840"/>
    </source>
</evidence>
<dbReference type="SUPFAM" id="SSF52540">
    <property type="entry name" value="P-loop containing nucleoside triphosphate hydrolases"/>
    <property type="match status" value="1"/>
</dbReference>
<dbReference type="GO" id="GO:0003723">
    <property type="term" value="F:RNA binding"/>
    <property type="evidence" value="ECO:0007669"/>
    <property type="project" value="UniProtKB-KW"/>
</dbReference>
<evidence type="ECO:0000256" key="11">
    <source>
        <dbReference type="ARBA" id="ARBA00054358"/>
    </source>
</evidence>
<evidence type="ECO:0000256" key="10">
    <source>
        <dbReference type="ARBA" id="ARBA00047984"/>
    </source>
</evidence>
<evidence type="ECO:0000256" key="8">
    <source>
        <dbReference type="ARBA" id="ARBA00023242"/>
    </source>
</evidence>
<dbReference type="Ensembl" id="ENSDNVT00000020986.1">
    <property type="protein sequence ID" value="ENSDNVP00000017465.1"/>
    <property type="gene ID" value="ENSDNVG00000012214.1"/>
</dbReference>
<keyword evidence="7" id="KW-0694">RNA-binding</keyword>
<dbReference type="InterPro" id="IPR000629">
    <property type="entry name" value="RNA-helicase_DEAD-box_CS"/>
</dbReference>
<dbReference type="GO" id="GO:0005730">
    <property type="term" value="C:nucleolus"/>
    <property type="evidence" value="ECO:0007669"/>
    <property type="project" value="UniProtKB-SubCell"/>
</dbReference>
<keyword evidence="5 15" id="KW-0347">Helicase</keyword>
<dbReference type="GO" id="GO:0005524">
    <property type="term" value="F:ATP binding"/>
    <property type="evidence" value="ECO:0007669"/>
    <property type="project" value="UniProtKB-KW"/>
</dbReference>
<evidence type="ECO:0000256" key="3">
    <source>
        <dbReference type="ARBA" id="ARBA00022741"/>
    </source>
</evidence>
<gene>
    <name evidence="20" type="primary">DDX49</name>
</gene>
<evidence type="ECO:0000259" key="17">
    <source>
        <dbReference type="PROSITE" id="PS51192"/>
    </source>
</evidence>
<feature type="coiled-coil region" evidence="16">
    <location>
        <begin position="434"/>
        <end position="481"/>
    </location>
</feature>
<dbReference type="InterPro" id="IPR001650">
    <property type="entry name" value="Helicase_C-like"/>
</dbReference>
<evidence type="ECO:0000256" key="13">
    <source>
        <dbReference type="ARBA" id="ARBA00075435"/>
    </source>
</evidence>
<proteinExistence type="inferred from homology"/>
<reference evidence="20" key="2">
    <citation type="submission" date="2025-09" db="UniProtKB">
        <authorList>
            <consortium name="Ensembl"/>
        </authorList>
    </citation>
    <scope>IDENTIFICATION</scope>
</reference>
<dbReference type="InterPro" id="IPR050079">
    <property type="entry name" value="DEAD_box_RNA_helicase"/>
</dbReference>
<keyword evidence="4 15" id="KW-0378">Hydrolase</keyword>
<evidence type="ECO:0000313" key="20">
    <source>
        <dbReference type="Ensembl" id="ENSDNVP00000017465.1"/>
    </source>
</evidence>
<dbReference type="OrthoDB" id="10261904at2759"/>
<dbReference type="GO" id="GO:0016787">
    <property type="term" value="F:hydrolase activity"/>
    <property type="evidence" value="ECO:0007669"/>
    <property type="project" value="UniProtKB-KW"/>
</dbReference>